<feature type="domain" description="MYND-type" evidence="5">
    <location>
        <begin position="25"/>
        <end position="66"/>
    </location>
</feature>
<dbReference type="EMBL" id="KN822979">
    <property type="protein sequence ID" value="KIO29752.1"/>
    <property type="molecule type" value="Genomic_DNA"/>
</dbReference>
<gene>
    <name evidence="6" type="ORF">M407DRAFT_21174</name>
</gene>
<proteinExistence type="predicted"/>
<feature type="non-terminal residue" evidence="6">
    <location>
        <position position="194"/>
    </location>
</feature>
<evidence type="ECO:0000256" key="2">
    <source>
        <dbReference type="ARBA" id="ARBA00022771"/>
    </source>
</evidence>
<keyword evidence="3" id="KW-0862">Zinc</keyword>
<name>A0A0C3M7U4_9AGAM</name>
<accession>A0A0C3M7U4</accession>
<dbReference type="GO" id="GO:0008270">
    <property type="term" value="F:zinc ion binding"/>
    <property type="evidence" value="ECO:0007669"/>
    <property type="project" value="UniProtKB-KW"/>
</dbReference>
<evidence type="ECO:0000313" key="7">
    <source>
        <dbReference type="Proteomes" id="UP000054248"/>
    </source>
</evidence>
<keyword evidence="1" id="KW-0479">Metal-binding</keyword>
<evidence type="ECO:0000256" key="1">
    <source>
        <dbReference type="ARBA" id="ARBA00022723"/>
    </source>
</evidence>
<evidence type="ECO:0000256" key="4">
    <source>
        <dbReference type="PROSITE-ProRule" id="PRU00134"/>
    </source>
</evidence>
<organism evidence="6 7">
    <name type="scientific">Tulasnella calospora MUT 4182</name>
    <dbReference type="NCBI Taxonomy" id="1051891"/>
    <lineage>
        <taxon>Eukaryota</taxon>
        <taxon>Fungi</taxon>
        <taxon>Dikarya</taxon>
        <taxon>Basidiomycota</taxon>
        <taxon>Agaricomycotina</taxon>
        <taxon>Agaricomycetes</taxon>
        <taxon>Cantharellales</taxon>
        <taxon>Tulasnellaceae</taxon>
        <taxon>Tulasnella</taxon>
    </lineage>
</organism>
<dbReference type="OrthoDB" id="341421at2759"/>
<reference evidence="6 7" key="1">
    <citation type="submission" date="2014-04" db="EMBL/GenBank/DDBJ databases">
        <authorList>
            <consortium name="DOE Joint Genome Institute"/>
            <person name="Kuo A."/>
            <person name="Girlanda M."/>
            <person name="Perotto S."/>
            <person name="Kohler A."/>
            <person name="Nagy L.G."/>
            <person name="Floudas D."/>
            <person name="Copeland A."/>
            <person name="Barry K.W."/>
            <person name="Cichocki N."/>
            <person name="Veneault-Fourrey C."/>
            <person name="LaButti K."/>
            <person name="Lindquist E.A."/>
            <person name="Lipzen A."/>
            <person name="Lundell T."/>
            <person name="Morin E."/>
            <person name="Murat C."/>
            <person name="Sun H."/>
            <person name="Tunlid A."/>
            <person name="Henrissat B."/>
            <person name="Grigoriev I.V."/>
            <person name="Hibbett D.S."/>
            <person name="Martin F."/>
            <person name="Nordberg H.P."/>
            <person name="Cantor M.N."/>
            <person name="Hua S.X."/>
        </authorList>
    </citation>
    <scope>NUCLEOTIDE SEQUENCE [LARGE SCALE GENOMIC DNA]</scope>
    <source>
        <strain evidence="6 7">MUT 4182</strain>
    </source>
</reference>
<keyword evidence="2 4" id="KW-0863">Zinc-finger</keyword>
<protein>
    <recommendedName>
        <fullName evidence="5">MYND-type domain-containing protein</fullName>
    </recommendedName>
</protein>
<sequence>MAPKTSDPYRAAGMRVVHSDWADFCGQCSKEGSVEHRLRRCMGCNLIAYCNEQCRNSHWKAHRADCKAEQMQIKSAAVENARLYSAFKEWTRKHSVMLKMAAQYALIPSANTPPEQGLLLESHVFRVTVSRIQGEAPSEQFEVKMAMIEPISHLQTLYKSRPEAYAKLLQQKKEALEEVNPVTKEKEYAGVMFI</sequence>
<dbReference type="SUPFAM" id="SSF144232">
    <property type="entry name" value="HIT/MYND zinc finger-like"/>
    <property type="match status" value="1"/>
</dbReference>
<dbReference type="HOGENOM" id="CLU_1405650_0_0_1"/>
<dbReference type="PROSITE" id="PS01360">
    <property type="entry name" value="ZF_MYND_1"/>
    <property type="match status" value="1"/>
</dbReference>
<dbReference type="Proteomes" id="UP000054248">
    <property type="component" value="Unassembled WGS sequence"/>
</dbReference>
<dbReference type="PROSITE" id="PS50865">
    <property type="entry name" value="ZF_MYND_2"/>
    <property type="match status" value="1"/>
</dbReference>
<evidence type="ECO:0000259" key="5">
    <source>
        <dbReference type="PROSITE" id="PS50865"/>
    </source>
</evidence>
<dbReference type="Gene3D" id="6.10.140.2220">
    <property type="match status" value="1"/>
</dbReference>
<dbReference type="InterPro" id="IPR002893">
    <property type="entry name" value="Znf_MYND"/>
</dbReference>
<evidence type="ECO:0000256" key="3">
    <source>
        <dbReference type="ARBA" id="ARBA00022833"/>
    </source>
</evidence>
<dbReference type="Pfam" id="PF01753">
    <property type="entry name" value="zf-MYND"/>
    <property type="match status" value="1"/>
</dbReference>
<evidence type="ECO:0000313" key="6">
    <source>
        <dbReference type="EMBL" id="KIO29752.1"/>
    </source>
</evidence>
<reference evidence="7" key="2">
    <citation type="submission" date="2015-01" db="EMBL/GenBank/DDBJ databases">
        <title>Evolutionary Origins and Diversification of the Mycorrhizal Mutualists.</title>
        <authorList>
            <consortium name="DOE Joint Genome Institute"/>
            <consortium name="Mycorrhizal Genomics Consortium"/>
            <person name="Kohler A."/>
            <person name="Kuo A."/>
            <person name="Nagy L.G."/>
            <person name="Floudas D."/>
            <person name="Copeland A."/>
            <person name="Barry K.W."/>
            <person name="Cichocki N."/>
            <person name="Veneault-Fourrey C."/>
            <person name="LaButti K."/>
            <person name="Lindquist E.A."/>
            <person name="Lipzen A."/>
            <person name="Lundell T."/>
            <person name="Morin E."/>
            <person name="Murat C."/>
            <person name="Riley R."/>
            <person name="Ohm R."/>
            <person name="Sun H."/>
            <person name="Tunlid A."/>
            <person name="Henrissat B."/>
            <person name="Grigoriev I.V."/>
            <person name="Hibbett D.S."/>
            <person name="Martin F."/>
        </authorList>
    </citation>
    <scope>NUCLEOTIDE SEQUENCE [LARGE SCALE GENOMIC DNA]</scope>
    <source>
        <strain evidence="7">MUT 4182</strain>
    </source>
</reference>
<dbReference type="AlphaFoldDB" id="A0A0C3M7U4"/>
<keyword evidence="7" id="KW-1185">Reference proteome</keyword>